<accession>A0A891GP50</accession>
<evidence type="ECO:0000256" key="6">
    <source>
        <dbReference type="ARBA" id="ARBA00022692"/>
    </source>
</evidence>
<dbReference type="Gene3D" id="1.20.5.510">
    <property type="entry name" value="Single helix bin"/>
    <property type="match status" value="1"/>
</dbReference>
<dbReference type="PANTHER" id="PTHR19271">
    <property type="entry name" value="CYTOCHROME B"/>
    <property type="match status" value="1"/>
</dbReference>
<evidence type="ECO:0000256" key="9">
    <source>
        <dbReference type="ARBA" id="ARBA00023078"/>
    </source>
</evidence>
<evidence type="ECO:0000256" key="2">
    <source>
        <dbReference type="ARBA" id="ARBA00004141"/>
    </source>
</evidence>
<dbReference type="GO" id="GO:0016491">
    <property type="term" value="F:oxidoreductase activity"/>
    <property type="evidence" value="ECO:0007669"/>
    <property type="project" value="UniProtKB-UniRule"/>
</dbReference>
<evidence type="ECO:0000256" key="3">
    <source>
        <dbReference type="ARBA" id="ARBA00022448"/>
    </source>
</evidence>
<feature type="transmembrane region" description="Helical" evidence="13">
    <location>
        <begin position="190"/>
        <end position="214"/>
    </location>
</feature>
<evidence type="ECO:0000256" key="12">
    <source>
        <dbReference type="ARBA" id="ARBA00060385"/>
    </source>
</evidence>
<keyword evidence="8 13" id="KW-1133">Transmembrane helix</keyword>
<evidence type="ECO:0000313" key="15">
    <source>
        <dbReference type="EMBL" id="QRK24753.1"/>
    </source>
</evidence>
<dbReference type="InterPro" id="IPR005798">
    <property type="entry name" value="Cyt_b/b6_C"/>
</dbReference>
<gene>
    <name evidence="13 15" type="primary">petD</name>
</gene>
<evidence type="ECO:0000256" key="7">
    <source>
        <dbReference type="ARBA" id="ARBA00022982"/>
    </source>
</evidence>
<keyword evidence="6 13" id="KW-0812">Transmembrane</keyword>
<dbReference type="FunFam" id="1.10.287.980:FF:000001">
    <property type="entry name" value="Cytochrome b6-f complex subunit 4"/>
    <property type="match status" value="1"/>
</dbReference>
<feature type="domain" description="Cytochrome b/b6 C-terminal region profile" evidence="14">
    <location>
        <begin position="128"/>
        <end position="223"/>
    </location>
</feature>
<dbReference type="GO" id="GO:0009055">
    <property type="term" value="F:electron transfer activity"/>
    <property type="evidence" value="ECO:0007669"/>
    <property type="project" value="InterPro"/>
</dbReference>
<comment type="subcellular location">
    <subcellularLocation>
        <location evidence="13">Cellular thylakoid membrane</location>
        <topology evidence="13">Multi-pass membrane protein</topology>
    </subcellularLocation>
    <subcellularLocation>
        <location evidence="2">Membrane</location>
        <topology evidence="2">Multi-pass membrane protein</topology>
    </subcellularLocation>
    <subcellularLocation>
        <location evidence="12">Thylakoid</location>
    </subcellularLocation>
</comment>
<evidence type="ECO:0000256" key="1">
    <source>
        <dbReference type="ARBA" id="ARBA00003068"/>
    </source>
</evidence>
<keyword evidence="5 13" id="KW-0602">Photosynthesis</keyword>
<proteinExistence type="inferred from homology"/>
<dbReference type="Gene3D" id="1.10.287.980">
    <property type="entry name" value="plastocyanin oxidoreductase"/>
    <property type="match status" value="1"/>
</dbReference>
<keyword evidence="4" id="KW-0150">Chloroplast</keyword>
<keyword evidence="7 13" id="KW-0249">Electron transport</keyword>
<keyword evidence="3 13" id="KW-0813">Transport</keyword>
<feature type="transmembrane region" description="Helical" evidence="13">
    <location>
        <begin position="158"/>
        <end position="178"/>
    </location>
</feature>
<evidence type="ECO:0000256" key="5">
    <source>
        <dbReference type="ARBA" id="ARBA00022531"/>
    </source>
</evidence>
<dbReference type="PROSITE" id="PS51003">
    <property type="entry name" value="CYTB_CTER"/>
    <property type="match status" value="1"/>
</dbReference>
<keyword evidence="10 13" id="KW-0472">Membrane</keyword>
<evidence type="ECO:0000259" key="14">
    <source>
        <dbReference type="PROSITE" id="PS51003"/>
    </source>
</evidence>
<evidence type="ECO:0000256" key="13">
    <source>
        <dbReference type="HAMAP-Rule" id="MF_01344"/>
    </source>
</evidence>
<evidence type="ECO:0000256" key="4">
    <source>
        <dbReference type="ARBA" id="ARBA00022528"/>
    </source>
</evidence>
<sequence length="223" mass="24783">MVCVDICLPHWNSQPNVSLFQPPWNPYTKDRLVRLKRIFSMIRPESCCTMSGSFGGWIYTNSPIPITKKPDLNDPVLRAKLAKGMGHNYYGEPAWPNDLLYIFPVVILGTIACNVGLAVLEPSMIGEPADPFATPLEILPEWYFFPVFQILRTVPNKLLGVLLMVSVPAGLLTVPFLENVNKFQNPFRRPVATTVFLIGTAVALWLGIGATLPIDKSLTLGLF</sequence>
<comment type="similarity">
    <text evidence="13">Belongs to the cytochrome b family. PetD subfamily.</text>
</comment>
<dbReference type="PANTHER" id="PTHR19271:SF40">
    <property type="entry name" value="CYTOCHROME B"/>
    <property type="match status" value="1"/>
</dbReference>
<keyword evidence="9 13" id="KW-0793">Thylakoid</keyword>
<keyword evidence="15" id="KW-0934">Plastid</keyword>
<comment type="subunit">
    <text evidence="11 13">The 4 large subunits of the cytochrome b6-f complex are cytochrome b6, subunit IV (17 kDa polypeptide, PetD), cytochrome f and the Rieske protein, while the 4 small subunits are PetG, PetL, PetM and PetN. The complex functions as a dimer.</text>
</comment>
<evidence type="ECO:0000256" key="10">
    <source>
        <dbReference type="ARBA" id="ARBA00023136"/>
    </source>
</evidence>
<name>A0A891GP50_9LAMI</name>
<dbReference type="CDD" id="cd00290">
    <property type="entry name" value="cytochrome_b_C"/>
    <property type="match status" value="1"/>
</dbReference>
<evidence type="ECO:0000256" key="11">
    <source>
        <dbReference type="ARBA" id="ARBA00025834"/>
    </source>
</evidence>
<dbReference type="InterPro" id="IPR048260">
    <property type="entry name" value="Cytochrome_b_C_euk/bac"/>
</dbReference>
<dbReference type="FunFam" id="1.20.5.510:FF:000002">
    <property type="entry name" value="Cytochrome b6-f complex subunit 4"/>
    <property type="match status" value="1"/>
</dbReference>
<geneLocation type="non-photosynthetic plastid" evidence="15"/>
<dbReference type="HAMAP" id="MF_01344">
    <property type="entry name" value="Cytb6_f_subIV"/>
    <property type="match status" value="1"/>
</dbReference>
<dbReference type="SUPFAM" id="SSF81648">
    <property type="entry name" value="a domain/subunit of cytochrome bc1 complex (Ubiquinol-cytochrome c reductase)"/>
    <property type="match status" value="1"/>
</dbReference>
<dbReference type="InterPro" id="IPR005870">
    <property type="entry name" value="Cyt_b6/f_cplx_suIV"/>
</dbReference>
<organism evidence="15">
    <name type="scientific">Triaenophora shennongjiaensis</name>
    <dbReference type="NCBI Taxonomy" id="608811"/>
    <lineage>
        <taxon>Eukaryota</taxon>
        <taxon>Viridiplantae</taxon>
        <taxon>Streptophyta</taxon>
        <taxon>Embryophyta</taxon>
        <taxon>Tracheophyta</taxon>
        <taxon>Spermatophyta</taxon>
        <taxon>Magnoliopsida</taxon>
        <taxon>eudicotyledons</taxon>
        <taxon>Gunneridae</taxon>
        <taxon>Pentapetalae</taxon>
        <taxon>asterids</taxon>
        <taxon>lamiids</taxon>
        <taxon>Lamiales</taxon>
        <taxon>Orobanchaceae</taxon>
        <taxon>Rehmannieae</taxon>
        <taxon>Triaenophora</taxon>
    </lineage>
</organism>
<dbReference type="EMBL" id="MG782892">
    <property type="protein sequence ID" value="QRK24753.1"/>
    <property type="molecule type" value="Genomic_DNA"/>
</dbReference>
<dbReference type="GO" id="GO:0009767">
    <property type="term" value="P:photosynthetic electron transport chain"/>
    <property type="evidence" value="ECO:0007669"/>
    <property type="project" value="InterPro"/>
</dbReference>
<dbReference type="AlphaFoldDB" id="A0A891GP50"/>
<evidence type="ECO:0000256" key="8">
    <source>
        <dbReference type="ARBA" id="ARBA00022989"/>
    </source>
</evidence>
<dbReference type="InterPro" id="IPR036150">
    <property type="entry name" value="Cyt_b/b6_C_sf"/>
</dbReference>
<dbReference type="NCBIfam" id="TIGR01156">
    <property type="entry name" value="cytb6_f_IV"/>
    <property type="match status" value="1"/>
</dbReference>
<dbReference type="GO" id="GO:0042651">
    <property type="term" value="C:thylakoid membrane"/>
    <property type="evidence" value="ECO:0007669"/>
    <property type="project" value="UniProtKB-UniRule"/>
</dbReference>
<feature type="transmembrane region" description="Helical" evidence="13">
    <location>
        <begin position="99"/>
        <end position="120"/>
    </location>
</feature>
<comment type="function">
    <text evidence="1 13">Component of the cytochrome b6-f complex, which mediates electron transfer between photosystem II (PSII) and photosystem I (PSI), cyclic electron flow around PSI, and state transitions.</text>
</comment>
<reference evidence="15" key="1">
    <citation type="journal article" name="Ann. Bot. Fenn.">
        <title>Complete Chloroplast Genome of Triaenophora shennongjiaensis (Orobanchaceae), an Endangered Medical Herb from China.</title>
        <authorList>
            <person name="Yang Q."/>
            <person name="Xin C."/>
            <person name="Li J.-F."/>
            <person name="Peng F.-F."/>
            <person name="Zhang R.-T."/>
            <person name="Wang J."/>
            <person name="Li Z.-H."/>
            <person name="Biffin E."/>
            <person name="Liu Z.-L."/>
        </authorList>
    </citation>
    <scope>NUCLEOTIDE SEQUENCE</scope>
</reference>
<dbReference type="Pfam" id="PF00032">
    <property type="entry name" value="Cytochrom_B_C"/>
    <property type="match status" value="1"/>
</dbReference>
<protein>
    <recommendedName>
        <fullName evidence="13">Cytochrome b6-f complex subunit 4</fullName>
    </recommendedName>
    <alternativeName>
        <fullName evidence="13">17 kDa polypeptide</fullName>
    </alternativeName>
</protein>